<evidence type="ECO:0000313" key="4">
    <source>
        <dbReference type="Proteomes" id="UP000181969"/>
    </source>
</evidence>
<feature type="compositionally biased region" description="Low complexity" evidence="1">
    <location>
        <begin position="72"/>
        <end position="110"/>
    </location>
</feature>
<name>A0A1I4IQJ0_9LACT</name>
<keyword evidence="2" id="KW-0732">Signal</keyword>
<feature type="signal peptide" evidence="2">
    <location>
        <begin position="1"/>
        <end position="27"/>
    </location>
</feature>
<protein>
    <submittedName>
        <fullName evidence="3">Surface protein</fullName>
    </submittedName>
</protein>
<organism evidence="3 4">
    <name type="scientific">Lactococcus garvieae</name>
    <dbReference type="NCBI Taxonomy" id="1363"/>
    <lineage>
        <taxon>Bacteria</taxon>
        <taxon>Bacillati</taxon>
        <taxon>Bacillota</taxon>
        <taxon>Bacilli</taxon>
        <taxon>Lactobacillales</taxon>
        <taxon>Streptococcaceae</taxon>
        <taxon>Lactococcus</taxon>
    </lineage>
</organism>
<evidence type="ECO:0000256" key="1">
    <source>
        <dbReference type="SAM" id="MobiDB-lite"/>
    </source>
</evidence>
<dbReference type="InterPro" id="IPR032675">
    <property type="entry name" value="LRR_dom_sf"/>
</dbReference>
<feature type="region of interest" description="Disordered" evidence="1">
    <location>
        <begin position="41"/>
        <end position="113"/>
    </location>
</feature>
<dbReference type="AlphaFoldDB" id="A0A1I4IQJ0"/>
<dbReference type="EMBL" id="FOTJ01000019">
    <property type="protein sequence ID" value="SFL56622.1"/>
    <property type="molecule type" value="Genomic_DNA"/>
</dbReference>
<gene>
    <name evidence="3" type="ORF">SAMN05216438_11918</name>
</gene>
<dbReference type="OrthoDB" id="2243937at2"/>
<sequence>MNNFYKSKFFVLSFLFSLSMNGCTAYAQGVPRSPEINKSQAVSLTLPSSSTSPLSDLENKASDALTNEKVKMTSSSVSKKNISTSEKESPTLASDSPSISSSSTSRASPSFQPAKNNAVLASTSGWQYVNKDSYVLITGYGGKDKNVTVPNTFSGKPVHIDSNFGSIIRNASIQKFSFDMSNSRKVVYDGSSMNNLFYGNTYLTNVDLSGLDTSQVTSMDKTFFNCFNMTNINLSGIDTSHVTDMGAMFAGASNLISVDLRGLNTSHVTYMGYMFQNIPKLTSVNLSGCDTSQVTSMYYMFGGASGLTSVDFSGCDTSHVTDMGYMFYETSSLIHLDLTSFNTSRVSNMRNMFRTSSTTSLFIETNDSRLLNYNYSGDNREIEANITLNANGGTFSDGSSKKTYLTSCAITPSDWVLKQQMSTLMSFLAQVPTKANSAFEKYIPSKAVSSFTTVQDYFGTTYTAQWRALCHPHFESVPTSIGIQIETGYYASEITAIEKPLIISPSDYSWKLTVRLLQWNSDNLRLLYGYKYLKNGYGLNVINLNTSTQVHQGNACDDPINISKGWGKKQLGEDMGIEVDIQSQSTVVAGTYSGVLEWNLLEAP</sequence>
<dbReference type="InterPro" id="IPR005046">
    <property type="entry name" value="DUF285"/>
</dbReference>
<evidence type="ECO:0000313" key="3">
    <source>
        <dbReference type="EMBL" id="SFL56622.1"/>
    </source>
</evidence>
<evidence type="ECO:0000256" key="2">
    <source>
        <dbReference type="SAM" id="SignalP"/>
    </source>
</evidence>
<feature type="compositionally biased region" description="Low complexity" evidence="1">
    <location>
        <begin position="43"/>
        <end position="55"/>
    </location>
</feature>
<accession>A0A1I4IQJ0</accession>
<feature type="compositionally biased region" description="Basic and acidic residues" evidence="1">
    <location>
        <begin position="57"/>
        <end position="71"/>
    </location>
</feature>
<dbReference type="Gene3D" id="3.80.10.10">
    <property type="entry name" value="Ribonuclease Inhibitor"/>
    <property type="match status" value="1"/>
</dbReference>
<dbReference type="NCBIfam" id="TIGR02167">
    <property type="entry name" value="Liste_lipo_26"/>
    <property type="match status" value="6"/>
</dbReference>
<dbReference type="SUPFAM" id="SSF52058">
    <property type="entry name" value="L domain-like"/>
    <property type="match status" value="1"/>
</dbReference>
<reference evidence="3 4" key="1">
    <citation type="submission" date="2016-10" db="EMBL/GenBank/DDBJ databases">
        <authorList>
            <person name="de Groot N.N."/>
        </authorList>
    </citation>
    <scope>NUCLEOTIDE SEQUENCE [LARGE SCALE GENOMIC DNA]</scope>
    <source>
        <strain evidence="3 4">M79</strain>
    </source>
</reference>
<dbReference type="Pfam" id="PF03382">
    <property type="entry name" value="DUF285"/>
    <property type="match status" value="1"/>
</dbReference>
<dbReference type="InterPro" id="IPR011889">
    <property type="entry name" value="Liste_lipo_26"/>
</dbReference>
<dbReference type="Proteomes" id="UP000181969">
    <property type="component" value="Unassembled WGS sequence"/>
</dbReference>
<feature type="chain" id="PRO_5010357825" evidence="2">
    <location>
        <begin position="28"/>
        <end position="604"/>
    </location>
</feature>
<proteinExistence type="predicted"/>